<keyword evidence="2" id="KW-1185">Reference proteome</keyword>
<evidence type="ECO:0000313" key="2">
    <source>
        <dbReference type="Proteomes" id="UP000027135"/>
    </source>
</evidence>
<sequence length="73" mass="8181">MAFAMLDSNVVAVTIAGTWHTTSKHQVVLLLGMPPKKFSDGLTRKWAIYSGWFFRRTLTNTDIPDCIAAIIVR</sequence>
<dbReference type="AlphaFoldDB" id="A0A067QNK8"/>
<dbReference type="Proteomes" id="UP000027135">
    <property type="component" value="Unassembled WGS sequence"/>
</dbReference>
<proteinExistence type="predicted"/>
<dbReference type="InParanoid" id="A0A067QNK8"/>
<gene>
    <name evidence="1" type="ORF">L798_14851</name>
</gene>
<protein>
    <submittedName>
        <fullName evidence="1">Uncharacterized protein</fullName>
    </submittedName>
</protein>
<organism evidence="1 2">
    <name type="scientific">Zootermopsis nevadensis</name>
    <name type="common">Dampwood termite</name>
    <dbReference type="NCBI Taxonomy" id="136037"/>
    <lineage>
        <taxon>Eukaryota</taxon>
        <taxon>Metazoa</taxon>
        <taxon>Ecdysozoa</taxon>
        <taxon>Arthropoda</taxon>
        <taxon>Hexapoda</taxon>
        <taxon>Insecta</taxon>
        <taxon>Pterygota</taxon>
        <taxon>Neoptera</taxon>
        <taxon>Polyneoptera</taxon>
        <taxon>Dictyoptera</taxon>
        <taxon>Blattodea</taxon>
        <taxon>Blattoidea</taxon>
        <taxon>Termitoidae</taxon>
        <taxon>Termopsidae</taxon>
        <taxon>Zootermopsis</taxon>
    </lineage>
</organism>
<dbReference type="EMBL" id="KK853134">
    <property type="protein sequence ID" value="KDR10869.1"/>
    <property type="molecule type" value="Genomic_DNA"/>
</dbReference>
<name>A0A067QNK8_ZOONE</name>
<evidence type="ECO:0000313" key="1">
    <source>
        <dbReference type="EMBL" id="KDR10869.1"/>
    </source>
</evidence>
<accession>A0A067QNK8</accession>
<reference evidence="1 2" key="1">
    <citation type="journal article" date="2014" name="Nat. Commun.">
        <title>Molecular traces of alternative social organization in a termite genome.</title>
        <authorList>
            <person name="Terrapon N."/>
            <person name="Li C."/>
            <person name="Robertson H.M."/>
            <person name="Ji L."/>
            <person name="Meng X."/>
            <person name="Booth W."/>
            <person name="Chen Z."/>
            <person name="Childers C.P."/>
            <person name="Glastad K.M."/>
            <person name="Gokhale K."/>
            <person name="Gowin J."/>
            <person name="Gronenberg W."/>
            <person name="Hermansen R.A."/>
            <person name="Hu H."/>
            <person name="Hunt B.G."/>
            <person name="Huylmans A.K."/>
            <person name="Khalil S.M."/>
            <person name="Mitchell R.D."/>
            <person name="Munoz-Torres M.C."/>
            <person name="Mustard J.A."/>
            <person name="Pan H."/>
            <person name="Reese J.T."/>
            <person name="Scharf M.E."/>
            <person name="Sun F."/>
            <person name="Vogel H."/>
            <person name="Xiao J."/>
            <person name="Yang W."/>
            <person name="Yang Z."/>
            <person name="Yang Z."/>
            <person name="Zhou J."/>
            <person name="Zhu J."/>
            <person name="Brent C.S."/>
            <person name="Elsik C.G."/>
            <person name="Goodisman M.A."/>
            <person name="Liberles D.A."/>
            <person name="Roe R.M."/>
            <person name="Vargo E.L."/>
            <person name="Vilcinskas A."/>
            <person name="Wang J."/>
            <person name="Bornberg-Bauer E."/>
            <person name="Korb J."/>
            <person name="Zhang G."/>
            <person name="Liebig J."/>
        </authorList>
    </citation>
    <scope>NUCLEOTIDE SEQUENCE [LARGE SCALE GENOMIC DNA]</scope>
    <source>
        <tissue evidence="1">Whole organism</tissue>
    </source>
</reference>